<dbReference type="OrthoDB" id="1550900at2"/>
<reference evidence="1 2" key="1">
    <citation type="submission" date="2019-07" db="EMBL/GenBank/DDBJ databases">
        <title>Whole genome shotgun sequence of Pseudonocardia sulfidoxydans NBRC 16205.</title>
        <authorList>
            <person name="Hosoyama A."/>
            <person name="Uohara A."/>
            <person name="Ohji S."/>
            <person name="Ichikawa N."/>
        </authorList>
    </citation>
    <scope>NUCLEOTIDE SEQUENCE [LARGE SCALE GENOMIC DNA]</scope>
    <source>
        <strain evidence="1 2">NBRC 16205</strain>
    </source>
</reference>
<organism evidence="1 2">
    <name type="scientific">Pseudonocardia sulfidoxydans NBRC 16205</name>
    <dbReference type="NCBI Taxonomy" id="1223511"/>
    <lineage>
        <taxon>Bacteria</taxon>
        <taxon>Bacillati</taxon>
        <taxon>Actinomycetota</taxon>
        <taxon>Actinomycetes</taxon>
        <taxon>Pseudonocardiales</taxon>
        <taxon>Pseudonocardiaceae</taxon>
        <taxon>Pseudonocardia</taxon>
    </lineage>
</organism>
<name>A0A511DQB9_9PSEU</name>
<proteinExistence type="predicted"/>
<evidence type="ECO:0008006" key="3">
    <source>
        <dbReference type="Google" id="ProtNLM"/>
    </source>
</evidence>
<dbReference type="AlphaFoldDB" id="A0A511DQB9"/>
<protein>
    <recommendedName>
        <fullName evidence="3">ABM domain-containing protein</fullName>
    </recommendedName>
</protein>
<evidence type="ECO:0000313" key="1">
    <source>
        <dbReference type="EMBL" id="GEL25944.1"/>
    </source>
</evidence>
<keyword evidence="2" id="KW-1185">Reference proteome</keyword>
<sequence>MVYAFVQDVPIGEELYRRITEEIDPEPLEGSLLHLCVRRPDGGLRYIDVWTDREACTRAFDERIHPAVDRAFGGARPGAEPTVDHLDVIDARGALLPL</sequence>
<dbReference type="RefSeq" id="WP_147113054.1">
    <property type="nucleotide sequence ID" value="NZ_BJVJ01000069.1"/>
</dbReference>
<comment type="caution">
    <text evidence="1">The sequence shown here is derived from an EMBL/GenBank/DDBJ whole genome shotgun (WGS) entry which is preliminary data.</text>
</comment>
<evidence type="ECO:0000313" key="2">
    <source>
        <dbReference type="Proteomes" id="UP000321685"/>
    </source>
</evidence>
<dbReference type="EMBL" id="BJVJ01000069">
    <property type="protein sequence ID" value="GEL25944.1"/>
    <property type="molecule type" value="Genomic_DNA"/>
</dbReference>
<gene>
    <name evidence="1" type="ORF">PSU4_48980</name>
</gene>
<accession>A0A511DQB9</accession>
<dbReference type="Proteomes" id="UP000321685">
    <property type="component" value="Unassembled WGS sequence"/>
</dbReference>